<accession>A0A1I2YBR9</accession>
<evidence type="ECO:0000313" key="3">
    <source>
        <dbReference type="Proteomes" id="UP000199337"/>
    </source>
</evidence>
<dbReference type="SMART" id="SM00530">
    <property type="entry name" value="HTH_XRE"/>
    <property type="match status" value="1"/>
</dbReference>
<proteinExistence type="predicted"/>
<feature type="domain" description="HTH cro/C1-type" evidence="1">
    <location>
        <begin position="9"/>
        <end position="65"/>
    </location>
</feature>
<dbReference type="OrthoDB" id="2002959at2"/>
<keyword evidence="2" id="KW-0238">DNA-binding</keyword>
<sequence>MALTIRIKLKEVLEKRGLTQTQLAEISGVRRPSISELATGARTTINKQHLIKIMEALNITDITEIIEVVETKG</sequence>
<reference evidence="3" key="1">
    <citation type="submission" date="2016-10" db="EMBL/GenBank/DDBJ databases">
        <authorList>
            <person name="Varghese N."/>
            <person name="Submissions S."/>
        </authorList>
    </citation>
    <scope>NUCLEOTIDE SEQUENCE [LARGE SCALE GENOMIC DNA]</scope>
    <source>
        <strain evidence="3">DSM 17038</strain>
    </source>
</reference>
<dbReference type="Gene3D" id="1.10.260.40">
    <property type="entry name" value="lambda repressor-like DNA-binding domains"/>
    <property type="match status" value="1"/>
</dbReference>
<dbReference type="InterPro" id="IPR001387">
    <property type="entry name" value="Cro/C1-type_HTH"/>
</dbReference>
<evidence type="ECO:0000259" key="1">
    <source>
        <dbReference type="PROSITE" id="PS50943"/>
    </source>
</evidence>
<dbReference type="STRING" id="341036.SAMN05660649_04333"/>
<dbReference type="CDD" id="cd00093">
    <property type="entry name" value="HTH_XRE"/>
    <property type="match status" value="1"/>
</dbReference>
<dbReference type="InterPro" id="IPR010982">
    <property type="entry name" value="Lambda_DNA-bd_dom_sf"/>
</dbReference>
<dbReference type="GO" id="GO:0003677">
    <property type="term" value="F:DNA binding"/>
    <property type="evidence" value="ECO:0007669"/>
    <property type="project" value="UniProtKB-KW"/>
</dbReference>
<dbReference type="Proteomes" id="UP000199337">
    <property type="component" value="Unassembled WGS sequence"/>
</dbReference>
<dbReference type="EMBL" id="FOOX01000020">
    <property type="protein sequence ID" value="SFH22416.1"/>
    <property type="molecule type" value="Genomic_DNA"/>
</dbReference>
<dbReference type="Pfam" id="PF01381">
    <property type="entry name" value="HTH_3"/>
    <property type="match status" value="1"/>
</dbReference>
<dbReference type="SUPFAM" id="SSF47413">
    <property type="entry name" value="lambda repressor-like DNA-binding domains"/>
    <property type="match status" value="1"/>
</dbReference>
<protein>
    <submittedName>
        <fullName evidence="2">DNA-binding transcriptional regulator, XRE family</fullName>
    </submittedName>
</protein>
<dbReference type="AlphaFoldDB" id="A0A1I2YBR9"/>
<evidence type="ECO:0000313" key="2">
    <source>
        <dbReference type="EMBL" id="SFH22416.1"/>
    </source>
</evidence>
<organism evidence="2 3">
    <name type="scientific">Desulfotruncus arcticus DSM 17038</name>
    <dbReference type="NCBI Taxonomy" id="1121424"/>
    <lineage>
        <taxon>Bacteria</taxon>
        <taxon>Bacillati</taxon>
        <taxon>Bacillota</taxon>
        <taxon>Clostridia</taxon>
        <taxon>Eubacteriales</taxon>
        <taxon>Desulfallaceae</taxon>
        <taxon>Desulfotruncus</taxon>
    </lineage>
</organism>
<name>A0A1I2YBR9_9FIRM</name>
<dbReference type="RefSeq" id="WP_092474279.1">
    <property type="nucleotide sequence ID" value="NZ_FOOX01000020.1"/>
</dbReference>
<keyword evidence="3" id="KW-1185">Reference proteome</keyword>
<dbReference type="PROSITE" id="PS50943">
    <property type="entry name" value="HTH_CROC1"/>
    <property type="match status" value="1"/>
</dbReference>
<gene>
    <name evidence="2" type="ORF">SAMN05660649_04333</name>
</gene>